<dbReference type="EMBL" id="PYMH01000004">
    <property type="protein sequence ID" value="PSU33901.1"/>
    <property type="molecule type" value="Genomic_DNA"/>
</dbReference>
<reference evidence="3 4" key="1">
    <citation type="submission" date="2018-03" db="EMBL/GenBank/DDBJ databases">
        <title>Whole genome sequencing of Histamine producing bacteria.</title>
        <authorList>
            <person name="Butler K."/>
        </authorList>
    </citation>
    <scope>NUCLEOTIDE SEQUENCE [LARGE SCALE GENOMIC DNA]</scope>
    <source>
        <strain evidence="3 4">JCM 13586</strain>
    </source>
</reference>
<dbReference type="PANTHER" id="PTHR46911:SF1">
    <property type="entry name" value="2-ISOPROPYLMALATE SYNTHASE"/>
    <property type="match status" value="1"/>
</dbReference>
<keyword evidence="4" id="KW-1185">Reference proteome</keyword>
<protein>
    <recommendedName>
        <fullName evidence="2">2-isopropylmalate synthase LeuA allosteric (dimerisation) domain-containing protein</fullName>
    </recommendedName>
</protein>
<dbReference type="GO" id="GO:0003852">
    <property type="term" value="F:2-isopropylmalate synthase activity"/>
    <property type="evidence" value="ECO:0007669"/>
    <property type="project" value="InterPro"/>
</dbReference>
<dbReference type="Proteomes" id="UP000241222">
    <property type="component" value="Unassembled WGS sequence"/>
</dbReference>
<dbReference type="Gene3D" id="3.30.160.270">
    <property type="match status" value="1"/>
</dbReference>
<keyword evidence="1" id="KW-0808">Transferase</keyword>
<sequence length="158" mass="17206">MTLIISSRFSHFLESDCLYPKELTAENIWEAFNAEYLDANNPFSLFGYMERQNADGTCRIEATLQHNGKEIMIYGKGNGPLAAFVNGMNDTFALSLSIVNYSEHATDSGSEATAVAYVEVAHANEKSLFGAGRHSNITKASLLAVVSATNRLSRISAC</sequence>
<dbReference type="GO" id="GO:0009098">
    <property type="term" value="P:L-leucine biosynthetic process"/>
    <property type="evidence" value="ECO:0007669"/>
    <property type="project" value="InterPro"/>
</dbReference>
<gene>
    <name evidence="3" type="ORF">C9I99_11055</name>
</gene>
<organism evidence="3 4">
    <name type="scientific">Photobacterium lutimaris</name>
    <dbReference type="NCBI Taxonomy" id="388278"/>
    <lineage>
        <taxon>Bacteria</taxon>
        <taxon>Pseudomonadati</taxon>
        <taxon>Pseudomonadota</taxon>
        <taxon>Gammaproteobacteria</taxon>
        <taxon>Vibrionales</taxon>
        <taxon>Vibrionaceae</taxon>
        <taxon>Photobacterium</taxon>
    </lineage>
</organism>
<name>A0A2T3IZ10_9GAMM</name>
<dbReference type="RefSeq" id="WP_107348948.1">
    <property type="nucleotide sequence ID" value="NZ_PYMH01000004.1"/>
</dbReference>
<proteinExistence type="predicted"/>
<evidence type="ECO:0000259" key="2">
    <source>
        <dbReference type="SMART" id="SM00917"/>
    </source>
</evidence>
<dbReference type="OrthoDB" id="9803573at2"/>
<dbReference type="PANTHER" id="PTHR46911">
    <property type="match status" value="1"/>
</dbReference>
<comment type="caution">
    <text evidence="3">The sequence shown here is derived from an EMBL/GenBank/DDBJ whole genome shotgun (WGS) entry which is preliminary data.</text>
</comment>
<evidence type="ECO:0000313" key="4">
    <source>
        <dbReference type="Proteomes" id="UP000241222"/>
    </source>
</evidence>
<evidence type="ECO:0000313" key="3">
    <source>
        <dbReference type="EMBL" id="PSU33901.1"/>
    </source>
</evidence>
<dbReference type="AlphaFoldDB" id="A0A2T3IZ10"/>
<feature type="domain" description="2-isopropylmalate synthase LeuA allosteric (dimerisation)" evidence="2">
    <location>
        <begin position="22"/>
        <end position="153"/>
    </location>
</feature>
<dbReference type="Pfam" id="PF08502">
    <property type="entry name" value="LeuA_dimer"/>
    <property type="match status" value="1"/>
</dbReference>
<dbReference type="SUPFAM" id="SSF110921">
    <property type="entry name" value="2-isopropylmalate synthase LeuA, allosteric (dimerisation) domain"/>
    <property type="match status" value="1"/>
</dbReference>
<accession>A0A2T3IZ10</accession>
<dbReference type="InterPro" id="IPR036230">
    <property type="entry name" value="LeuA_allosteric_dom_sf"/>
</dbReference>
<dbReference type="SMART" id="SM00917">
    <property type="entry name" value="LeuA_dimer"/>
    <property type="match status" value="1"/>
</dbReference>
<dbReference type="InterPro" id="IPR013709">
    <property type="entry name" value="2-isopropylmalate_synth_dimer"/>
</dbReference>
<evidence type="ECO:0000256" key="1">
    <source>
        <dbReference type="ARBA" id="ARBA00022679"/>
    </source>
</evidence>